<accession>A0ABN6QKG7</accession>
<reference evidence="1" key="1">
    <citation type="submission" date="2022-06" db="EMBL/GenBank/DDBJ databases">
        <title>Akkermansia biwalacus sp. nov., an anaerobic mucin-degrading bacterium isolated from human intestine.</title>
        <authorList>
            <person name="Kobayashi Y."/>
            <person name="Inoue S."/>
            <person name="Kawahara T."/>
            <person name="Kohda N."/>
        </authorList>
    </citation>
    <scope>NUCLEOTIDE SEQUENCE</scope>
    <source>
        <strain evidence="1">WON2089</strain>
    </source>
</reference>
<keyword evidence="2" id="KW-1185">Reference proteome</keyword>
<evidence type="ECO:0000313" key="2">
    <source>
        <dbReference type="Proteomes" id="UP001062263"/>
    </source>
</evidence>
<name>A0ABN6QKG7_9BACT</name>
<sequence length="744" mass="80684">MKTHYLYSIPCVALTCALAGCSDDNKNSSGKPDQDAAASTPAAAIDQSKPVTADLVAKRAERLGIAALFPREMSMVAGVYDIPGMIKGFQSLNMFKTWGACEVDVEEEDESIAIPGEDGGEVVVNEDLSEITVKKVDSPVIDAMVGFGPGWAAWLDSAQGAFCSMGQNQMESMLDMYTLFSSASSGAQGTPEALSARTSVMMNRTFKTLAQWAALVDLRPSQDKTAPVMVAAKLTPDALAQVQSVLKDANLPEDMELHGIVSLYDKTYNGLACKVAEVDCKKLRAKIEEHLKDVYSENSITPETREQINEALKRLDDSKLYAVVGFVNDTLVGFVTTNPELQVHVAASPKDSVVARPDFNMADGQLQYPAYGLCFADKALMQAALKSDIAMYKGYLTGLKQVMEFLGKEWKVADMAPALSSLDSIQGNVLGFYDKMARNATPVSWYSWQNQGVHLEIAMYPMDCYKLDAPTAMNSVRPGADTVLYWSGAVNHETVDMYYSLIGDVSQIVWDYGNAYIADPKNKVSDQVSMAAPMIQMARPTIEELWKAQKLAWNGMTGAGAYVVDMKGAPNPMLQNVPSPRFSLVYEIKDRAALGQAWQKVIDASKTIVPLVSQGKMKELPAPKATTEGDVTTYDYQCPLGPDLNPVVSVSDSRWALSMPKAFGDEVLKESMKAPGQVAPMEFQLNLVPVRDALKSAADGNKDIRKAAKALDVITSDVTGIHATGRKAGDGRDVYHIHILSAGK</sequence>
<proteinExistence type="predicted"/>
<evidence type="ECO:0000313" key="1">
    <source>
        <dbReference type="EMBL" id="BDL43757.1"/>
    </source>
</evidence>
<protein>
    <submittedName>
        <fullName evidence="1">Uncharacterized protein</fullName>
    </submittedName>
</protein>
<gene>
    <name evidence="1" type="ORF">Abiwalacus_13310</name>
</gene>
<organism evidence="1 2">
    <name type="scientific">Akkermansia biwaensis</name>
    <dbReference type="NCBI Taxonomy" id="2946555"/>
    <lineage>
        <taxon>Bacteria</taxon>
        <taxon>Pseudomonadati</taxon>
        <taxon>Verrucomicrobiota</taxon>
        <taxon>Verrucomicrobiia</taxon>
        <taxon>Verrucomicrobiales</taxon>
        <taxon>Akkermansiaceae</taxon>
        <taxon>Akkermansia</taxon>
    </lineage>
</organism>
<dbReference type="Proteomes" id="UP001062263">
    <property type="component" value="Chromosome"/>
</dbReference>
<dbReference type="RefSeq" id="WP_215434046.1">
    <property type="nucleotide sequence ID" value="NZ_AP025943.1"/>
</dbReference>
<dbReference type="PROSITE" id="PS51257">
    <property type="entry name" value="PROKAR_LIPOPROTEIN"/>
    <property type="match status" value="1"/>
</dbReference>
<dbReference type="EMBL" id="AP025943">
    <property type="protein sequence ID" value="BDL43757.1"/>
    <property type="molecule type" value="Genomic_DNA"/>
</dbReference>